<comment type="caution">
    <text evidence="1">The sequence shown here is derived from an EMBL/GenBank/DDBJ whole genome shotgun (WGS) entry which is preliminary data.</text>
</comment>
<accession>A0ABQ9X458</accession>
<organism evidence="1 2">
    <name type="scientific">Blattamonas nauphoetae</name>
    <dbReference type="NCBI Taxonomy" id="2049346"/>
    <lineage>
        <taxon>Eukaryota</taxon>
        <taxon>Metamonada</taxon>
        <taxon>Preaxostyla</taxon>
        <taxon>Oxymonadida</taxon>
        <taxon>Blattamonas</taxon>
    </lineage>
</organism>
<dbReference type="Proteomes" id="UP001281761">
    <property type="component" value="Unassembled WGS sequence"/>
</dbReference>
<keyword evidence="2" id="KW-1185">Reference proteome</keyword>
<evidence type="ECO:0000313" key="2">
    <source>
        <dbReference type="Proteomes" id="UP001281761"/>
    </source>
</evidence>
<sequence>MLSTNGSNRIYAFINWDPKSDLSSEEMSLLFLSLVEMVKTEYQFDEPLQQKADVYLKAITPDSEEKADELILCLVPDDESTSSFVESIMILLSSQIKVVMMATLKFVQVVLMFSSPSAQLQLVQDDLVAGIVTTLNLKSCSFTEDNEIIHILRSIVALSIWLATFDGLQELERTDPSDQLEVHEAVFKHVILPSKDYLNNLFRSRFMRFEENQPRLVRVLASQTIRISPFHEPTMMLSTSLPLALVVVTGLTVRESEFSVWDDLVDLMNMKREWTEAGGEFRQNGEKLNRSLSSEGFEDMLEQKLKNDRDGRSGSSMVELSTQLCSFSGASVPMVE</sequence>
<dbReference type="EMBL" id="JARBJD010000272">
    <property type="protein sequence ID" value="KAK2945100.1"/>
    <property type="molecule type" value="Genomic_DNA"/>
</dbReference>
<evidence type="ECO:0000313" key="1">
    <source>
        <dbReference type="EMBL" id="KAK2945100.1"/>
    </source>
</evidence>
<proteinExistence type="predicted"/>
<protein>
    <submittedName>
        <fullName evidence="1">Uncharacterized protein</fullName>
    </submittedName>
</protein>
<name>A0ABQ9X458_9EUKA</name>
<gene>
    <name evidence="1" type="ORF">BLNAU_19949</name>
</gene>
<reference evidence="1 2" key="1">
    <citation type="journal article" date="2022" name="bioRxiv">
        <title>Genomics of Preaxostyla Flagellates Illuminates Evolutionary Transitions and the Path Towards Mitochondrial Loss.</title>
        <authorList>
            <person name="Novak L.V.F."/>
            <person name="Treitli S.C."/>
            <person name="Pyrih J."/>
            <person name="Halakuc P."/>
            <person name="Pipaliya S.V."/>
            <person name="Vacek V."/>
            <person name="Brzon O."/>
            <person name="Soukal P."/>
            <person name="Eme L."/>
            <person name="Dacks J.B."/>
            <person name="Karnkowska A."/>
            <person name="Elias M."/>
            <person name="Hampl V."/>
        </authorList>
    </citation>
    <scope>NUCLEOTIDE SEQUENCE [LARGE SCALE GENOMIC DNA]</scope>
    <source>
        <strain evidence="1">NAU3</strain>
        <tissue evidence="1">Gut</tissue>
    </source>
</reference>